<protein>
    <submittedName>
        <fullName evidence="1">Uncharacterized protein</fullName>
    </submittedName>
</protein>
<dbReference type="EMBL" id="FOSN01000003">
    <property type="protein sequence ID" value="SFK16742.1"/>
    <property type="molecule type" value="Genomic_DNA"/>
</dbReference>
<organism evidence="1 2">
    <name type="scientific">Methylocapsa palsarum</name>
    <dbReference type="NCBI Taxonomy" id="1612308"/>
    <lineage>
        <taxon>Bacteria</taxon>
        <taxon>Pseudomonadati</taxon>
        <taxon>Pseudomonadota</taxon>
        <taxon>Alphaproteobacteria</taxon>
        <taxon>Hyphomicrobiales</taxon>
        <taxon>Beijerinckiaceae</taxon>
        <taxon>Methylocapsa</taxon>
    </lineage>
</organism>
<evidence type="ECO:0000313" key="2">
    <source>
        <dbReference type="Proteomes" id="UP000198755"/>
    </source>
</evidence>
<keyword evidence="2" id="KW-1185">Reference proteome</keyword>
<evidence type="ECO:0000313" key="1">
    <source>
        <dbReference type="EMBL" id="SFK16742.1"/>
    </source>
</evidence>
<reference evidence="1 2" key="1">
    <citation type="submission" date="2016-10" db="EMBL/GenBank/DDBJ databases">
        <authorList>
            <person name="de Groot N.N."/>
        </authorList>
    </citation>
    <scope>NUCLEOTIDE SEQUENCE [LARGE SCALE GENOMIC DNA]</scope>
    <source>
        <strain evidence="1 2">NE2</strain>
    </source>
</reference>
<dbReference type="AlphaFoldDB" id="A0A1I3XAT4"/>
<dbReference type="OrthoDB" id="8456505at2"/>
<proteinExistence type="predicted"/>
<accession>A0A1I3XAT4</accession>
<dbReference type="RefSeq" id="WP_091678906.1">
    <property type="nucleotide sequence ID" value="NZ_FOSN01000003.1"/>
</dbReference>
<dbReference type="Proteomes" id="UP000198755">
    <property type="component" value="Unassembled WGS sequence"/>
</dbReference>
<sequence>MNDNPSSEVRKLNAIEEASALVRAVAEPCPPGDSVKAAIVRARRRLGWSYSRTRAVWYADLRIRLAAYELDDLRAKALAPRVEKERDRYESLIDRIGGTGGSGSDNI</sequence>
<gene>
    <name evidence="1" type="ORF">SAMN05444581_1031</name>
</gene>
<name>A0A1I3XAT4_9HYPH</name>